<dbReference type="EMBL" id="JPOS01000035">
    <property type="protein sequence ID" value="KGE87525.1"/>
    <property type="molecule type" value="Genomic_DNA"/>
</dbReference>
<dbReference type="Pfam" id="PF00557">
    <property type="entry name" value="Peptidase_M24"/>
    <property type="match status" value="1"/>
</dbReference>
<dbReference type="GO" id="GO:0004177">
    <property type="term" value="F:aminopeptidase activity"/>
    <property type="evidence" value="ECO:0007669"/>
    <property type="project" value="UniProtKB-KW"/>
</dbReference>
<dbReference type="InterPro" id="IPR000994">
    <property type="entry name" value="Pept_M24"/>
</dbReference>
<dbReference type="STRING" id="1524460.IX84_15070"/>
<dbReference type="PANTHER" id="PTHR46112">
    <property type="entry name" value="AMINOPEPTIDASE"/>
    <property type="match status" value="1"/>
</dbReference>
<dbReference type="SUPFAM" id="SSF55920">
    <property type="entry name" value="Creatinase/aminopeptidase"/>
    <property type="match status" value="1"/>
</dbReference>
<comment type="caution">
    <text evidence="2">The sequence shown here is derived from an EMBL/GenBank/DDBJ whole genome shotgun (WGS) entry which is preliminary data.</text>
</comment>
<gene>
    <name evidence="2" type="ORF">IX84_15070</name>
</gene>
<evidence type="ECO:0000313" key="3">
    <source>
        <dbReference type="Proteomes" id="UP000029736"/>
    </source>
</evidence>
<proteinExistence type="predicted"/>
<keyword evidence="2" id="KW-0031">Aminopeptidase</keyword>
<keyword evidence="2" id="KW-0645">Protease</keyword>
<reference evidence="2 3" key="1">
    <citation type="journal article" date="2014" name="Int. J. Syst. Evol. Microbiol.">
        <title>Phaeodactylibacter xiamenensis gen. nov., sp. nov., a member of the family Saprospiraceae isolated from the marine alga Phaeodactylum tricornutum.</title>
        <authorList>
            <person name="Chen Z.Jr."/>
            <person name="Lei X."/>
            <person name="Lai Q."/>
            <person name="Li Y."/>
            <person name="Zhang B."/>
            <person name="Zhang J."/>
            <person name="Zhang H."/>
            <person name="Yang L."/>
            <person name="Zheng W."/>
            <person name="Tian Y."/>
            <person name="Yu Z."/>
            <person name="Xu H.Jr."/>
            <person name="Zheng T."/>
        </authorList>
    </citation>
    <scope>NUCLEOTIDE SEQUENCE [LARGE SCALE GENOMIC DNA]</scope>
    <source>
        <strain evidence="2 3">KD52</strain>
    </source>
</reference>
<sequence length="446" mass="51210">MRTFALTLLLFSLPFALKSQYEMPHILPLQKQGELRDQWLQQRMKTVLPAIMQRESIDMWILIAREYNEDPVLKTMLPSFWLSARRTTMLVIYDTGDSLETLACARYDVGEVFKKAWDKEVEPDQWKRLAQLITERGPAKIAVNRSEHFGLADGLSAYHYDQLMAHLPEAYQERVVTGERLALGWLETRTSEEMTVYQQVCRIAHAIIAEGLSDQVIQPGVTTTDDVVWFYRERIRELGLTAWFHPTVDVQRANPEDNGSTRSFASRPGETVIQPGDLVHCDFGITYMGLNTDTQQNAYVLKPGETDAPVFLKAAHKKGLHLMDILTNEFQEGRTGNEVLAEALKKAKYAGLKPQIYTHPIGYHGHGAGSTIGLWDQQEGVPHKGDYPLYHNTAYSIELNTKVYLPEWNKEIRMMMEEDAFFDENGVRYIDGRQEELYLIPRQIRE</sequence>
<dbReference type="Proteomes" id="UP000029736">
    <property type="component" value="Unassembled WGS sequence"/>
</dbReference>
<keyword evidence="2" id="KW-0378">Hydrolase</keyword>
<dbReference type="InterPro" id="IPR050659">
    <property type="entry name" value="Peptidase_M24B"/>
</dbReference>
<accession>A0A098S5Y6</accession>
<evidence type="ECO:0000259" key="1">
    <source>
        <dbReference type="Pfam" id="PF00557"/>
    </source>
</evidence>
<evidence type="ECO:0000313" key="2">
    <source>
        <dbReference type="EMBL" id="KGE87525.1"/>
    </source>
</evidence>
<organism evidence="2 3">
    <name type="scientific">Phaeodactylibacter xiamenensis</name>
    <dbReference type="NCBI Taxonomy" id="1524460"/>
    <lineage>
        <taxon>Bacteria</taxon>
        <taxon>Pseudomonadati</taxon>
        <taxon>Bacteroidota</taxon>
        <taxon>Saprospiria</taxon>
        <taxon>Saprospirales</taxon>
        <taxon>Haliscomenobacteraceae</taxon>
        <taxon>Phaeodactylibacter</taxon>
    </lineage>
</organism>
<name>A0A098S5Y6_9BACT</name>
<protein>
    <submittedName>
        <fullName evidence="2">Xaa-Pro aminopeptidase</fullName>
    </submittedName>
</protein>
<dbReference type="AlphaFoldDB" id="A0A098S5Y6"/>
<keyword evidence="3" id="KW-1185">Reference proteome</keyword>
<dbReference type="InterPro" id="IPR036005">
    <property type="entry name" value="Creatinase/aminopeptidase-like"/>
</dbReference>
<dbReference type="Gene3D" id="3.90.230.10">
    <property type="entry name" value="Creatinase/methionine aminopeptidase superfamily"/>
    <property type="match status" value="1"/>
</dbReference>
<feature type="domain" description="Peptidase M24" evidence="1">
    <location>
        <begin position="198"/>
        <end position="413"/>
    </location>
</feature>
<dbReference type="RefSeq" id="WP_044222041.1">
    <property type="nucleotide sequence ID" value="NZ_JBKAGJ010000034.1"/>
</dbReference>
<dbReference type="PANTHER" id="PTHR46112:SF8">
    <property type="entry name" value="CYTOPLASMIC PEPTIDASE PEPQ-RELATED"/>
    <property type="match status" value="1"/>
</dbReference>
<dbReference type="CDD" id="cd01066">
    <property type="entry name" value="APP_MetAP"/>
    <property type="match status" value="1"/>
</dbReference>
<dbReference type="OrthoDB" id="9765815at2"/>